<dbReference type="InterPro" id="IPR031176">
    <property type="entry name" value="ELL/occludin"/>
</dbReference>
<dbReference type="OrthoDB" id="6284217at2759"/>
<dbReference type="InterPro" id="IPR019464">
    <property type="entry name" value="ELL_N"/>
</dbReference>
<sequence>MGYLTTLVINHYISDKSPFNDNVTAENQSTQVVPYLQLSFPNPSSNGHGAAFNFSLSGNEDIEGPQGSFECLQSKSKSFEFMGTLPCKMRIQATDDVYAATKQRMAVVEEQQKKNCTRVIKVSDVGRKVKVKKIGSVGALPKRETSPPSYRPPLSTVSVGANKPRNTFSQSRSDGCNNGSSGHLDGHPTLPTNMHPNVHHGRIPSGGRTRGNQDIMRRPIRPLKMEPLNGLRDRDRATLAIVLKQVANMSDNTYHLNRHVWNDVQEDWPFYSEQDKQILKRRKPQNLTPPGSDGSSGSGHSPTSTHPGSPPPTIFPSPSGTNCRLPGPDPSGVKRPGYYDNADGIITKKQRISHFKRLPTESSSSSVTNNNNNNSSNNSSNVQRVRSDSVTRRTQDLPPRPGGSPGHHPSRNRPHPASPGHGRAMARRDEVEALHSPEDGVTVSRRVEEEVESGQWPPVKDKSVWSSGKSNVRSTSPEELVKSEERVSEAASSAKGKVVGAEEEAESDRASSEYPDYLT</sequence>
<feature type="compositionally biased region" description="Low complexity" evidence="1">
    <location>
        <begin position="288"/>
        <end position="307"/>
    </location>
</feature>
<evidence type="ECO:0000256" key="1">
    <source>
        <dbReference type="SAM" id="MobiDB-lite"/>
    </source>
</evidence>
<dbReference type="GO" id="GO:0032968">
    <property type="term" value="P:positive regulation of transcription elongation by RNA polymerase II"/>
    <property type="evidence" value="ECO:0007669"/>
    <property type="project" value="TreeGrafter"/>
</dbReference>
<dbReference type="AlphaFoldDB" id="A0A8K0KLZ2"/>
<feature type="region of interest" description="Disordered" evidence="1">
    <location>
        <begin position="281"/>
        <end position="341"/>
    </location>
</feature>
<dbReference type="GO" id="GO:0008023">
    <property type="term" value="C:transcription elongation factor complex"/>
    <property type="evidence" value="ECO:0007669"/>
    <property type="project" value="InterPro"/>
</dbReference>
<accession>A0A8K0KLZ2</accession>
<dbReference type="GO" id="GO:0000987">
    <property type="term" value="F:cis-regulatory region sequence-specific DNA binding"/>
    <property type="evidence" value="ECO:0007669"/>
    <property type="project" value="TreeGrafter"/>
</dbReference>
<evidence type="ECO:0000313" key="3">
    <source>
        <dbReference type="EMBL" id="KAG8236070.1"/>
    </source>
</evidence>
<dbReference type="Gene3D" id="1.10.10.2670">
    <property type="entry name" value="E3 ubiquitin-protein ligase"/>
    <property type="match status" value="1"/>
</dbReference>
<reference evidence="3" key="2">
    <citation type="submission" date="2017-10" db="EMBL/GenBank/DDBJ databases">
        <title>Ladona fulva Genome sequencing and assembly.</title>
        <authorList>
            <person name="Murali S."/>
            <person name="Richards S."/>
            <person name="Bandaranaike D."/>
            <person name="Bellair M."/>
            <person name="Blankenburg K."/>
            <person name="Chao H."/>
            <person name="Dinh H."/>
            <person name="Doddapaneni H."/>
            <person name="Dugan-Rocha S."/>
            <person name="Elkadiri S."/>
            <person name="Gnanaolivu R."/>
            <person name="Hernandez B."/>
            <person name="Skinner E."/>
            <person name="Javaid M."/>
            <person name="Lee S."/>
            <person name="Li M."/>
            <person name="Ming W."/>
            <person name="Munidasa M."/>
            <person name="Muniz J."/>
            <person name="Nguyen L."/>
            <person name="Hughes D."/>
            <person name="Osuji N."/>
            <person name="Pu L.-L."/>
            <person name="Puazo M."/>
            <person name="Qu C."/>
            <person name="Quiroz J."/>
            <person name="Raj R."/>
            <person name="Weissenberger G."/>
            <person name="Xin Y."/>
            <person name="Zou X."/>
            <person name="Han Y."/>
            <person name="Worley K."/>
            <person name="Muzny D."/>
            <person name="Gibbs R."/>
        </authorList>
    </citation>
    <scope>NUCLEOTIDE SEQUENCE</scope>
    <source>
        <strain evidence="3">Sampled in the wild</strain>
    </source>
</reference>
<dbReference type="GO" id="GO:0042795">
    <property type="term" value="P:snRNA transcription by RNA polymerase II"/>
    <property type="evidence" value="ECO:0007669"/>
    <property type="project" value="TreeGrafter"/>
</dbReference>
<organism evidence="3 4">
    <name type="scientific">Ladona fulva</name>
    <name type="common">Scarce chaser dragonfly</name>
    <name type="synonym">Libellula fulva</name>
    <dbReference type="NCBI Taxonomy" id="123851"/>
    <lineage>
        <taxon>Eukaryota</taxon>
        <taxon>Metazoa</taxon>
        <taxon>Ecdysozoa</taxon>
        <taxon>Arthropoda</taxon>
        <taxon>Hexapoda</taxon>
        <taxon>Insecta</taxon>
        <taxon>Pterygota</taxon>
        <taxon>Palaeoptera</taxon>
        <taxon>Odonata</taxon>
        <taxon>Epiprocta</taxon>
        <taxon>Anisoptera</taxon>
        <taxon>Libelluloidea</taxon>
        <taxon>Libellulidae</taxon>
        <taxon>Ladona</taxon>
    </lineage>
</organism>
<reference evidence="3" key="1">
    <citation type="submission" date="2013-04" db="EMBL/GenBank/DDBJ databases">
        <authorList>
            <person name="Qu J."/>
            <person name="Murali S.C."/>
            <person name="Bandaranaike D."/>
            <person name="Bellair M."/>
            <person name="Blankenburg K."/>
            <person name="Chao H."/>
            <person name="Dinh H."/>
            <person name="Doddapaneni H."/>
            <person name="Downs B."/>
            <person name="Dugan-Rocha S."/>
            <person name="Elkadiri S."/>
            <person name="Gnanaolivu R.D."/>
            <person name="Hernandez B."/>
            <person name="Javaid M."/>
            <person name="Jayaseelan J.C."/>
            <person name="Lee S."/>
            <person name="Li M."/>
            <person name="Ming W."/>
            <person name="Munidasa M."/>
            <person name="Muniz J."/>
            <person name="Nguyen L."/>
            <person name="Ongeri F."/>
            <person name="Osuji N."/>
            <person name="Pu L.-L."/>
            <person name="Puazo M."/>
            <person name="Qu C."/>
            <person name="Quiroz J."/>
            <person name="Raj R."/>
            <person name="Weissenberger G."/>
            <person name="Xin Y."/>
            <person name="Zou X."/>
            <person name="Han Y."/>
            <person name="Richards S."/>
            <person name="Worley K."/>
            <person name="Muzny D."/>
            <person name="Gibbs R."/>
        </authorList>
    </citation>
    <scope>NUCLEOTIDE SEQUENCE</scope>
    <source>
        <strain evidence="3">Sampled in the wild</strain>
    </source>
</reference>
<feature type="compositionally biased region" description="Basic and acidic residues" evidence="1">
    <location>
        <begin position="385"/>
        <end position="395"/>
    </location>
</feature>
<feature type="compositionally biased region" description="Polar residues" evidence="1">
    <location>
        <begin position="155"/>
        <end position="181"/>
    </location>
</feature>
<protein>
    <recommendedName>
        <fullName evidence="2">RNA polymerase II elongation factor ELL N-terminal domain-containing protein</fullName>
    </recommendedName>
</protein>
<gene>
    <name evidence="3" type="ORF">J437_LFUL011994</name>
</gene>
<evidence type="ECO:0000259" key="2">
    <source>
        <dbReference type="Pfam" id="PF10390"/>
    </source>
</evidence>
<evidence type="ECO:0000313" key="4">
    <source>
        <dbReference type="Proteomes" id="UP000792457"/>
    </source>
</evidence>
<feature type="compositionally biased region" description="Polar residues" evidence="1">
    <location>
        <begin position="464"/>
        <end position="477"/>
    </location>
</feature>
<feature type="region of interest" description="Disordered" evidence="1">
    <location>
        <begin position="139"/>
        <end position="214"/>
    </location>
</feature>
<dbReference type="PANTHER" id="PTHR23288">
    <property type="entry name" value="OCCLUDIN AND RNA POLYMERASE II ELONGATION FACTOR ELL"/>
    <property type="match status" value="1"/>
</dbReference>
<dbReference type="Pfam" id="PF10390">
    <property type="entry name" value="ELL"/>
    <property type="match status" value="1"/>
</dbReference>
<feature type="compositionally biased region" description="Low complexity" evidence="1">
    <location>
        <begin position="362"/>
        <end position="381"/>
    </location>
</feature>
<name>A0A8K0KLZ2_LADFU</name>
<keyword evidence="4" id="KW-1185">Reference proteome</keyword>
<dbReference type="GO" id="GO:0006368">
    <property type="term" value="P:transcription elongation by RNA polymerase II"/>
    <property type="evidence" value="ECO:0007669"/>
    <property type="project" value="InterPro"/>
</dbReference>
<dbReference type="Proteomes" id="UP000792457">
    <property type="component" value="Unassembled WGS sequence"/>
</dbReference>
<dbReference type="PANTHER" id="PTHR23288:SF17">
    <property type="entry name" value="RNA POLYMERASE II ELONGATION FACTOR ELL"/>
    <property type="match status" value="1"/>
</dbReference>
<proteinExistence type="predicted"/>
<dbReference type="InterPro" id="IPR036390">
    <property type="entry name" value="WH_DNA-bd_sf"/>
</dbReference>
<dbReference type="InterPro" id="IPR042065">
    <property type="entry name" value="E3_ELL-like"/>
</dbReference>
<feature type="compositionally biased region" description="Basic and acidic residues" evidence="1">
    <location>
        <begin position="479"/>
        <end position="488"/>
    </location>
</feature>
<dbReference type="EMBL" id="KZ308984">
    <property type="protein sequence ID" value="KAG8236070.1"/>
    <property type="molecule type" value="Genomic_DNA"/>
</dbReference>
<feature type="region of interest" description="Disordered" evidence="1">
    <location>
        <begin position="357"/>
        <end position="519"/>
    </location>
</feature>
<dbReference type="SUPFAM" id="SSF46785">
    <property type="entry name" value="Winged helix' DNA-binding domain"/>
    <property type="match status" value="1"/>
</dbReference>
<feature type="compositionally biased region" description="Basic and acidic residues" evidence="1">
    <location>
        <begin position="426"/>
        <end position="438"/>
    </location>
</feature>
<feature type="domain" description="RNA polymerase II elongation factor ELL N-terminal" evidence="2">
    <location>
        <begin position="38"/>
        <end position="287"/>
    </location>
</feature>
<comment type="caution">
    <text evidence="3">The sequence shown here is derived from an EMBL/GenBank/DDBJ whole genome shotgun (WGS) entry which is preliminary data.</text>
</comment>